<dbReference type="InterPro" id="IPR003593">
    <property type="entry name" value="AAA+_ATPase"/>
</dbReference>
<dbReference type="PANTHER" id="PTHR42794:SF2">
    <property type="entry name" value="ABC TRANSPORTER ATP-BINDING PROTEIN"/>
    <property type="match status" value="1"/>
</dbReference>
<evidence type="ECO:0000256" key="1">
    <source>
        <dbReference type="ARBA" id="ARBA00022475"/>
    </source>
</evidence>
<dbReference type="SMART" id="SM00382">
    <property type="entry name" value="AAA"/>
    <property type="match status" value="1"/>
</dbReference>
<organism evidence="5 6">
    <name type="scientific">Neisseria lisongii</name>
    <dbReference type="NCBI Taxonomy" id="2912188"/>
    <lineage>
        <taxon>Bacteria</taxon>
        <taxon>Pseudomonadati</taxon>
        <taxon>Pseudomonadota</taxon>
        <taxon>Betaproteobacteria</taxon>
        <taxon>Neisseriales</taxon>
        <taxon>Neisseriaceae</taxon>
        <taxon>Neisseria</taxon>
    </lineage>
</organism>
<evidence type="ECO:0000256" key="2">
    <source>
        <dbReference type="ARBA" id="ARBA00022741"/>
    </source>
</evidence>
<dbReference type="CDD" id="cd03214">
    <property type="entry name" value="ABC_Iron-Siderophores_B12_Hemin"/>
    <property type="match status" value="1"/>
</dbReference>
<evidence type="ECO:0000256" key="3">
    <source>
        <dbReference type="ARBA" id="ARBA00022840"/>
    </source>
</evidence>
<gene>
    <name evidence="5" type="ORF">PJU73_03620</name>
</gene>
<dbReference type="PROSITE" id="PS50893">
    <property type="entry name" value="ABC_TRANSPORTER_2"/>
    <property type="match status" value="1"/>
</dbReference>
<evidence type="ECO:0000313" key="5">
    <source>
        <dbReference type="EMBL" id="WCL72207.1"/>
    </source>
</evidence>
<dbReference type="RefSeq" id="WP_237091487.1">
    <property type="nucleotide sequence ID" value="NZ_CP116766.1"/>
</dbReference>
<evidence type="ECO:0000259" key="4">
    <source>
        <dbReference type="PROSITE" id="PS50893"/>
    </source>
</evidence>
<proteinExistence type="predicted"/>
<sequence length="261" mass="28923">MDTLYINDLTVRRGSLTVSDGISLAFEAGKVYTVLGPNGTGKSSLIKTVFGELPYQGEIRFNQETLSRSRLADWRQRIGYMPQDSHVEAALTALEVVLLGQMDALHMHVGDTLLQEAADLMAQLNIGHLAHRPITGLSGGQRQLVMFAQVLMRKPKILLLDEPVSALDMHHQLNLLEQVCRYTRNHNLITMMVLHDLSLAGQFSDGLIMLGNGKVQAQGDAQTVLQADLISRLYQIEVELLQCSQGLPVVRPQRRKTESSS</sequence>
<dbReference type="InterPro" id="IPR027417">
    <property type="entry name" value="P-loop_NTPase"/>
</dbReference>
<dbReference type="PANTHER" id="PTHR42794">
    <property type="entry name" value="HEMIN IMPORT ATP-BINDING PROTEIN HMUV"/>
    <property type="match status" value="1"/>
</dbReference>
<dbReference type="InterPro" id="IPR017871">
    <property type="entry name" value="ABC_transporter-like_CS"/>
</dbReference>
<name>A0ABY7RLA4_9NEIS</name>
<dbReference type="Pfam" id="PF00005">
    <property type="entry name" value="ABC_tran"/>
    <property type="match status" value="1"/>
</dbReference>
<evidence type="ECO:0000313" key="6">
    <source>
        <dbReference type="Proteomes" id="UP001221268"/>
    </source>
</evidence>
<feature type="domain" description="ABC transporter" evidence="4">
    <location>
        <begin position="4"/>
        <end position="237"/>
    </location>
</feature>
<accession>A0ABY7RLA4</accession>
<reference evidence="5 6" key="1">
    <citation type="submission" date="2023-01" db="EMBL/GenBank/DDBJ databases">
        <authorList>
            <person name="Yang C."/>
        </authorList>
    </citation>
    <scope>NUCLEOTIDE SEQUENCE [LARGE SCALE GENOMIC DNA]</scope>
    <source>
        <strain evidence="5 6">ZJ106</strain>
    </source>
</reference>
<keyword evidence="1" id="KW-1003">Cell membrane</keyword>
<dbReference type="Proteomes" id="UP001221268">
    <property type="component" value="Chromosome"/>
</dbReference>
<dbReference type="GO" id="GO:0005524">
    <property type="term" value="F:ATP binding"/>
    <property type="evidence" value="ECO:0007669"/>
    <property type="project" value="UniProtKB-KW"/>
</dbReference>
<dbReference type="SUPFAM" id="SSF52540">
    <property type="entry name" value="P-loop containing nucleoside triphosphate hydrolases"/>
    <property type="match status" value="1"/>
</dbReference>
<keyword evidence="3 5" id="KW-0067">ATP-binding</keyword>
<keyword evidence="6" id="KW-1185">Reference proteome</keyword>
<dbReference type="InterPro" id="IPR003439">
    <property type="entry name" value="ABC_transporter-like_ATP-bd"/>
</dbReference>
<dbReference type="PROSITE" id="PS00211">
    <property type="entry name" value="ABC_TRANSPORTER_1"/>
    <property type="match status" value="1"/>
</dbReference>
<protein>
    <submittedName>
        <fullName evidence="5">ABC transporter ATP-binding protein</fullName>
    </submittedName>
</protein>
<dbReference type="Gene3D" id="3.40.50.300">
    <property type="entry name" value="P-loop containing nucleotide triphosphate hydrolases"/>
    <property type="match status" value="1"/>
</dbReference>
<keyword evidence="2" id="KW-0547">Nucleotide-binding</keyword>
<keyword evidence="1" id="KW-0472">Membrane</keyword>
<dbReference type="EMBL" id="CP116766">
    <property type="protein sequence ID" value="WCL72207.1"/>
    <property type="molecule type" value="Genomic_DNA"/>
</dbReference>